<proteinExistence type="predicted"/>
<feature type="repeat" description="ANK" evidence="3">
    <location>
        <begin position="189"/>
        <end position="221"/>
    </location>
</feature>
<evidence type="ECO:0000256" key="2">
    <source>
        <dbReference type="ARBA" id="ARBA00023043"/>
    </source>
</evidence>
<gene>
    <name evidence="5" type="ORF">SCF082_LOCUS17873</name>
</gene>
<dbReference type="PROSITE" id="PS50088">
    <property type="entry name" value="ANK_REPEAT"/>
    <property type="match status" value="4"/>
</dbReference>
<accession>A0ABP0KKY8</accession>
<evidence type="ECO:0000256" key="1">
    <source>
        <dbReference type="ARBA" id="ARBA00022737"/>
    </source>
</evidence>
<dbReference type="Gene3D" id="2.20.110.10">
    <property type="entry name" value="Histone H3 K4-specific methyltransferase SET7/9 N-terminal domain"/>
    <property type="match status" value="1"/>
</dbReference>
<evidence type="ECO:0000256" key="4">
    <source>
        <dbReference type="SAM" id="MobiDB-lite"/>
    </source>
</evidence>
<feature type="compositionally biased region" description="Polar residues" evidence="4">
    <location>
        <begin position="1"/>
        <end position="19"/>
    </location>
</feature>
<dbReference type="PANTHER" id="PTHR24198:SF165">
    <property type="entry name" value="ANKYRIN REPEAT-CONTAINING PROTEIN-RELATED"/>
    <property type="match status" value="1"/>
</dbReference>
<dbReference type="SUPFAM" id="SSF82185">
    <property type="entry name" value="Histone H3 K4-specific methyltransferase SET7/9 N-terminal domain"/>
    <property type="match status" value="1"/>
</dbReference>
<dbReference type="Gene3D" id="1.25.40.20">
    <property type="entry name" value="Ankyrin repeat-containing domain"/>
    <property type="match status" value="3"/>
</dbReference>
<dbReference type="InterPro" id="IPR002110">
    <property type="entry name" value="Ankyrin_rpt"/>
</dbReference>
<evidence type="ECO:0000256" key="3">
    <source>
        <dbReference type="PROSITE-ProRule" id="PRU00023"/>
    </source>
</evidence>
<feature type="compositionally biased region" description="Basic and acidic residues" evidence="4">
    <location>
        <begin position="301"/>
        <end position="321"/>
    </location>
</feature>
<evidence type="ECO:0000313" key="5">
    <source>
        <dbReference type="EMBL" id="CAK9027321.1"/>
    </source>
</evidence>
<feature type="repeat" description="ANK" evidence="3">
    <location>
        <begin position="125"/>
        <end position="157"/>
    </location>
</feature>
<dbReference type="EMBL" id="CAXAMM010011891">
    <property type="protein sequence ID" value="CAK9027321.1"/>
    <property type="molecule type" value="Genomic_DNA"/>
</dbReference>
<keyword evidence="2 3" id="KW-0040">ANK repeat</keyword>
<keyword evidence="1" id="KW-0677">Repeat</keyword>
<dbReference type="SMART" id="SM00248">
    <property type="entry name" value="ANK"/>
    <property type="match status" value="5"/>
</dbReference>
<dbReference type="InterPro" id="IPR036770">
    <property type="entry name" value="Ankyrin_rpt-contain_sf"/>
</dbReference>
<feature type="repeat" description="ANK" evidence="3">
    <location>
        <begin position="156"/>
        <end position="188"/>
    </location>
</feature>
<protein>
    <submittedName>
        <fullName evidence="5">Histone-lysine N-methyltransferase EHMT1 (Euchromatic histone-lysine N-methyltransferase 1) (Eu-HMTase1) (G9a-like protein 1) (GLP) (GLP1) (Lysine N-methyltransferase 1D)</fullName>
    </submittedName>
</protein>
<feature type="region of interest" description="Disordered" evidence="4">
    <location>
        <begin position="1"/>
        <end position="29"/>
    </location>
</feature>
<reference evidence="5 6" key="1">
    <citation type="submission" date="2024-02" db="EMBL/GenBank/DDBJ databases">
        <authorList>
            <person name="Chen Y."/>
            <person name="Shah S."/>
            <person name="Dougan E. K."/>
            <person name="Thang M."/>
            <person name="Chan C."/>
        </authorList>
    </citation>
    <scope>NUCLEOTIDE SEQUENCE [LARGE SCALE GENOMIC DNA]</scope>
</reference>
<comment type="caution">
    <text evidence="5">The sequence shown here is derived from an EMBL/GenBank/DDBJ whole genome shotgun (WGS) entry which is preliminary data.</text>
</comment>
<dbReference type="Pfam" id="PF12796">
    <property type="entry name" value="Ank_2"/>
    <property type="match status" value="2"/>
</dbReference>
<dbReference type="SUPFAM" id="SSF48403">
    <property type="entry name" value="Ankyrin repeat"/>
    <property type="match status" value="1"/>
</dbReference>
<sequence length="605" mass="65121">MSNNDKISGSVSSSPTFWQIQPDPDPVQADRAEAAKCAALRADVFWPFLQSVDGIGSTSRDVVQAAEHGRLGAVRHFLRENREEAISKKDGNCFMALHMAAMEGHRDVLQLLVEANAAVDAGNYHGWTALIFAASKGHDGAVQLLLGAKADAANENGATALSLAAGNGHDGAVQLLLGAKADVAAAYENGDTALHRAAFYGQVQCVVPLVAAGASLDAKNKKGQTPLMLALKMKKIDAAAALKRAAERQKEAAPTSGAEPPAERATPSAVKAAGASQGYSAPAKASPTPPSPSSPAEDADKDQREKEGLDEADASKTKDEFPYDKLAEDALFLISGTTSLDAGTLRRINQEKKKIGEPELSTGTNAQELLNELEEEGFGVFGCGVGEEGAPLYRRIEANVGLLKYNPSKPLINDQDLRLKRGLGKDRWLIQYKHYSEKTKYGVLILAGTVDFFRLWAASEACRREVEDVPDGRLFAYIDSCIIRVNSPKFAKLWASNVAGPGYIVHSSGEIYSGSLKNSRQHGPGKQFYQNGDIFDGYFQAGQMHGNNCKYSYETGDRLEGTWADGQAVLAECKYVFQDGKQFEGKWPEAHMDAKRVQEYVSSCS</sequence>
<keyword evidence="6" id="KW-1185">Reference proteome</keyword>
<organism evidence="5 6">
    <name type="scientific">Durusdinium trenchii</name>
    <dbReference type="NCBI Taxonomy" id="1381693"/>
    <lineage>
        <taxon>Eukaryota</taxon>
        <taxon>Sar</taxon>
        <taxon>Alveolata</taxon>
        <taxon>Dinophyceae</taxon>
        <taxon>Suessiales</taxon>
        <taxon>Symbiodiniaceae</taxon>
        <taxon>Durusdinium</taxon>
    </lineage>
</organism>
<evidence type="ECO:0000313" key="6">
    <source>
        <dbReference type="Proteomes" id="UP001642464"/>
    </source>
</evidence>
<feature type="region of interest" description="Disordered" evidence="4">
    <location>
        <begin position="245"/>
        <end position="321"/>
    </location>
</feature>
<dbReference type="PANTHER" id="PTHR24198">
    <property type="entry name" value="ANKYRIN REPEAT AND PROTEIN KINASE DOMAIN-CONTAINING PROTEIN"/>
    <property type="match status" value="1"/>
</dbReference>
<dbReference type="Proteomes" id="UP001642464">
    <property type="component" value="Unassembled WGS sequence"/>
</dbReference>
<feature type="repeat" description="ANK" evidence="3">
    <location>
        <begin position="92"/>
        <end position="124"/>
    </location>
</feature>
<dbReference type="PROSITE" id="PS50297">
    <property type="entry name" value="ANK_REP_REGION"/>
    <property type="match status" value="3"/>
</dbReference>
<name>A0ABP0KKY8_9DINO</name>